<comment type="caution">
    <text evidence="2">The sequence shown here is derived from an EMBL/GenBank/DDBJ whole genome shotgun (WGS) entry which is preliminary data.</text>
</comment>
<evidence type="ECO:0000313" key="3">
    <source>
        <dbReference type="Proteomes" id="UP001596395"/>
    </source>
</evidence>
<name>A0ABD5VGI2_9EURY</name>
<sequence>MSESQLEAVGVERVAGALTVLSELVVVGVVLWVFADDVVMLGAGALWVLVSAPVLYVALARAFRESV</sequence>
<dbReference type="EMBL" id="JBHSXN010000001">
    <property type="protein sequence ID" value="MFC6951961.1"/>
    <property type="molecule type" value="Genomic_DNA"/>
</dbReference>
<dbReference type="Proteomes" id="UP001596395">
    <property type="component" value="Unassembled WGS sequence"/>
</dbReference>
<accession>A0ABD5VGI2</accession>
<protein>
    <submittedName>
        <fullName evidence="2">Uncharacterized protein</fullName>
    </submittedName>
</protein>
<keyword evidence="1" id="KW-1133">Transmembrane helix</keyword>
<dbReference type="RefSeq" id="WP_336348966.1">
    <property type="nucleotide sequence ID" value="NZ_JAZAQL010000001.1"/>
</dbReference>
<keyword evidence="1" id="KW-0472">Membrane</keyword>
<dbReference type="AlphaFoldDB" id="A0ABD5VGI2"/>
<evidence type="ECO:0000313" key="2">
    <source>
        <dbReference type="EMBL" id="MFC6951961.1"/>
    </source>
</evidence>
<keyword evidence="1" id="KW-0812">Transmembrane</keyword>
<reference evidence="2 3" key="1">
    <citation type="journal article" date="2019" name="Int. J. Syst. Evol. Microbiol.">
        <title>The Global Catalogue of Microorganisms (GCM) 10K type strain sequencing project: providing services to taxonomists for standard genome sequencing and annotation.</title>
        <authorList>
            <consortium name="The Broad Institute Genomics Platform"/>
            <consortium name="The Broad Institute Genome Sequencing Center for Infectious Disease"/>
            <person name="Wu L."/>
            <person name="Ma J."/>
        </authorList>
    </citation>
    <scope>NUCLEOTIDE SEQUENCE [LARGE SCALE GENOMIC DNA]</scope>
    <source>
        <strain evidence="2 3">GX26</strain>
    </source>
</reference>
<feature type="transmembrane region" description="Helical" evidence="1">
    <location>
        <begin position="14"/>
        <end position="35"/>
    </location>
</feature>
<feature type="transmembrane region" description="Helical" evidence="1">
    <location>
        <begin position="41"/>
        <end position="63"/>
    </location>
</feature>
<keyword evidence="3" id="KW-1185">Reference proteome</keyword>
<organism evidence="2 3">
    <name type="scientific">Halorubellus litoreus</name>
    <dbReference type="NCBI Taxonomy" id="755308"/>
    <lineage>
        <taxon>Archaea</taxon>
        <taxon>Methanobacteriati</taxon>
        <taxon>Methanobacteriota</taxon>
        <taxon>Stenosarchaea group</taxon>
        <taxon>Halobacteria</taxon>
        <taxon>Halobacteriales</taxon>
        <taxon>Halorubellaceae</taxon>
        <taxon>Halorubellus</taxon>
    </lineage>
</organism>
<gene>
    <name evidence="2" type="ORF">ACFQGB_03715</name>
</gene>
<evidence type="ECO:0000256" key="1">
    <source>
        <dbReference type="SAM" id="Phobius"/>
    </source>
</evidence>
<proteinExistence type="predicted"/>